<evidence type="ECO:0000256" key="1">
    <source>
        <dbReference type="ARBA" id="ARBA00001539"/>
    </source>
</evidence>
<comment type="similarity">
    <text evidence="3 7">Belongs to the NAD(P)-dependent epimerase/dehydratase family. dTDP-glucose dehydratase subfamily.</text>
</comment>
<evidence type="ECO:0000256" key="5">
    <source>
        <dbReference type="ARBA" id="ARBA00023027"/>
    </source>
</evidence>
<evidence type="ECO:0000256" key="2">
    <source>
        <dbReference type="ARBA" id="ARBA00001911"/>
    </source>
</evidence>
<dbReference type="PANTHER" id="PTHR43000">
    <property type="entry name" value="DTDP-D-GLUCOSE 4,6-DEHYDRATASE-RELATED"/>
    <property type="match status" value="1"/>
</dbReference>
<organism evidence="9">
    <name type="scientific">Hydrogenobacter sp</name>
    <dbReference type="NCBI Taxonomy" id="2152829"/>
    <lineage>
        <taxon>Bacteria</taxon>
        <taxon>Pseudomonadati</taxon>
        <taxon>Aquificota</taxon>
        <taxon>Aquificia</taxon>
        <taxon>Aquificales</taxon>
        <taxon>Aquificaceae</taxon>
        <taxon>Hydrogenobacter</taxon>
    </lineage>
</organism>
<comment type="caution">
    <text evidence="9">The sequence shown here is derived from an EMBL/GenBank/DDBJ whole genome shotgun (WGS) entry which is preliminary data.</text>
</comment>
<dbReference type="InterPro" id="IPR016040">
    <property type="entry name" value="NAD(P)-bd_dom"/>
</dbReference>
<dbReference type="Gene3D" id="3.90.25.10">
    <property type="entry name" value="UDP-galactose 4-epimerase, domain 1"/>
    <property type="match status" value="1"/>
</dbReference>
<sequence>MKKVLITGAAGFIGSHFVKVALEKGYDILALDKLTYAGDLRRLEDVIKHIKFFQVDITDRESLEKVFREEKPDMVVHFAAESHVDRSILDPLSFIKTNVEGTFNLLDLSKKFEVERFINISTDEVYGELEDLEGEFTEDSCLRPNSPYSASKASADMLGRAYYRTYNLPVITVRPSNNYGPWQYPEKLIPVVILKAIRNEPIPVYGTGKNRREWLYVKDCAEGVLTVMEKGKVGEVYNLGSGIEKENLEVVKAILRILGKPEDLISFVKDRPGHDFRYRMSSQKIKRELGFSIKTDFEEGLRLTVDFYLNHLDWVQEKEEELKNLWRKVYS</sequence>
<keyword evidence="5" id="KW-0520">NAD</keyword>
<name>A0A7C2V3I4_9AQUI</name>
<gene>
    <name evidence="9" type="primary">rfbB</name>
    <name evidence="9" type="ORF">ENO47_04690</name>
</gene>
<feature type="domain" description="NAD(P)-binding" evidence="8">
    <location>
        <begin position="5"/>
        <end position="302"/>
    </location>
</feature>
<protein>
    <recommendedName>
        <fullName evidence="4 7">dTDP-glucose 4,6-dehydratase</fullName>
        <ecNumber evidence="4 7">4.2.1.46</ecNumber>
    </recommendedName>
</protein>
<dbReference type="GO" id="GO:0009225">
    <property type="term" value="P:nucleotide-sugar metabolic process"/>
    <property type="evidence" value="ECO:0007669"/>
    <property type="project" value="InterPro"/>
</dbReference>
<dbReference type="EC" id="4.2.1.46" evidence="4 7"/>
<keyword evidence="6 7" id="KW-0456">Lyase</keyword>
<evidence type="ECO:0000313" key="9">
    <source>
        <dbReference type="EMBL" id="HEW45954.1"/>
    </source>
</evidence>
<comment type="catalytic activity">
    <reaction evidence="1 7">
        <text>dTDP-alpha-D-glucose = dTDP-4-dehydro-6-deoxy-alpha-D-glucose + H2O</text>
        <dbReference type="Rhea" id="RHEA:17221"/>
        <dbReference type="ChEBI" id="CHEBI:15377"/>
        <dbReference type="ChEBI" id="CHEBI:57477"/>
        <dbReference type="ChEBI" id="CHEBI:57649"/>
        <dbReference type="EC" id="4.2.1.46"/>
    </reaction>
</comment>
<dbReference type="NCBIfam" id="TIGR01181">
    <property type="entry name" value="dTDP_gluc_dehyt"/>
    <property type="match status" value="1"/>
</dbReference>
<evidence type="ECO:0000256" key="4">
    <source>
        <dbReference type="ARBA" id="ARBA00011990"/>
    </source>
</evidence>
<comment type="cofactor">
    <cofactor evidence="2 7">
        <name>NAD(+)</name>
        <dbReference type="ChEBI" id="CHEBI:57540"/>
    </cofactor>
</comment>
<dbReference type="InterPro" id="IPR005888">
    <property type="entry name" value="dTDP_Gluc_deHydtase"/>
</dbReference>
<evidence type="ECO:0000259" key="8">
    <source>
        <dbReference type="Pfam" id="PF16363"/>
    </source>
</evidence>
<evidence type="ECO:0000256" key="6">
    <source>
        <dbReference type="ARBA" id="ARBA00023239"/>
    </source>
</evidence>
<dbReference type="FunFam" id="3.40.50.720:FF:000304">
    <property type="entry name" value="UDP-glucose 4,6-dehydratase"/>
    <property type="match status" value="1"/>
</dbReference>
<dbReference type="Pfam" id="PF16363">
    <property type="entry name" value="GDP_Man_Dehyd"/>
    <property type="match status" value="1"/>
</dbReference>
<dbReference type="EMBL" id="DSFP01000038">
    <property type="protein sequence ID" value="HEW45954.1"/>
    <property type="molecule type" value="Genomic_DNA"/>
</dbReference>
<dbReference type="AlphaFoldDB" id="A0A7C2V3I4"/>
<dbReference type="SUPFAM" id="SSF51735">
    <property type="entry name" value="NAD(P)-binding Rossmann-fold domains"/>
    <property type="match status" value="1"/>
</dbReference>
<reference evidence="9" key="1">
    <citation type="journal article" date="2020" name="mSystems">
        <title>Genome- and Community-Level Interaction Insights into Carbon Utilization and Element Cycling Functions of Hydrothermarchaeota in Hydrothermal Sediment.</title>
        <authorList>
            <person name="Zhou Z."/>
            <person name="Liu Y."/>
            <person name="Xu W."/>
            <person name="Pan J."/>
            <person name="Luo Z.H."/>
            <person name="Li M."/>
        </authorList>
    </citation>
    <scope>NUCLEOTIDE SEQUENCE [LARGE SCALE GENOMIC DNA]</scope>
    <source>
        <strain evidence="9">SpSt-132</strain>
    </source>
</reference>
<dbReference type="CDD" id="cd05246">
    <property type="entry name" value="dTDP_GD_SDR_e"/>
    <property type="match status" value="1"/>
</dbReference>
<proteinExistence type="inferred from homology"/>
<dbReference type="Gene3D" id="3.40.50.720">
    <property type="entry name" value="NAD(P)-binding Rossmann-like Domain"/>
    <property type="match status" value="1"/>
</dbReference>
<dbReference type="GO" id="GO:0008460">
    <property type="term" value="F:dTDP-glucose 4,6-dehydratase activity"/>
    <property type="evidence" value="ECO:0007669"/>
    <property type="project" value="UniProtKB-EC"/>
</dbReference>
<dbReference type="InterPro" id="IPR036291">
    <property type="entry name" value="NAD(P)-bd_dom_sf"/>
</dbReference>
<evidence type="ECO:0000256" key="7">
    <source>
        <dbReference type="RuleBase" id="RU004473"/>
    </source>
</evidence>
<evidence type="ECO:0000256" key="3">
    <source>
        <dbReference type="ARBA" id="ARBA00008178"/>
    </source>
</evidence>
<accession>A0A7C2V3I4</accession>